<dbReference type="Pfam" id="PF03129">
    <property type="entry name" value="HGTP_anticodon"/>
    <property type="match status" value="1"/>
</dbReference>
<evidence type="ECO:0000313" key="3">
    <source>
        <dbReference type="EMBL" id="RZD17480.1"/>
    </source>
</evidence>
<dbReference type="AlphaFoldDB" id="A0A519BJN9"/>
<dbReference type="InterPro" id="IPR036621">
    <property type="entry name" value="Anticodon-bd_dom_sf"/>
</dbReference>
<dbReference type="InterPro" id="IPR004154">
    <property type="entry name" value="Anticodon-bd"/>
</dbReference>
<evidence type="ECO:0000256" key="1">
    <source>
        <dbReference type="ARBA" id="ARBA00023146"/>
    </source>
</evidence>
<evidence type="ECO:0000259" key="2">
    <source>
        <dbReference type="Pfam" id="PF03129"/>
    </source>
</evidence>
<keyword evidence="1" id="KW-0436">Ligase</keyword>
<reference evidence="3 4" key="1">
    <citation type="journal article" date="2019" name="ISME J.">
        <title>Insights into ecological role of a new deltaproteobacterial order Candidatus Acidulodesulfobacterales by metagenomics and metatranscriptomics.</title>
        <authorList>
            <person name="Tan S."/>
            <person name="Liu J."/>
            <person name="Fang Y."/>
            <person name="Hedlund B.P."/>
            <person name="Lian Z.H."/>
            <person name="Huang L.Y."/>
            <person name="Li J.T."/>
            <person name="Huang L.N."/>
            <person name="Li W.J."/>
            <person name="Jiang H.C."/>
            <person name="Dong H.L."/>
            <person name="Shu W.S."/>
        </authorList>
    </citation>
    <scope>NUCLEOTIDE SEQUENCE [LARGE SCALE GENOMIC DNA]</scope>
    <source>
        <strain evidence="3">AP1</strain>
    </source>
</reference>
<dbReference type="SUPFAM" id="SSF52954">
    <property type="entry name" value="Class II aaRS ABD-related"/>
    <property type="match status" value="1"/>
</dbReference>
<name>A0A519BJN9_9DELT</name>
<dbReference type="GO" id="GO:0006418">
    <property type="term" value="P:tRNA aminoacylation for protein translation"/>
    <property type="evidence" value="ECO:0007669"/>
    <property type="project" value="UniProtKB-ARBA"/>
</dbReference>
<dbReference type="EMBL" id="SGBB01000043">
    <property type="protein sequence ID" value="RZD17480.1"/>
    <property type="molecule type" value="Genomic_DNA"/>
</dbReference>
<proteinExistence type="predicted"/>
<accession>A0A519BJN9</accession>
<organism evidence="3 4">
    <name type="scientific">Candidatus Acididesulfobacter diazotrophicus</name>
    <dbReference type="NCBI Taxonomy" id="2597226"/>
    <lineage>
        <taxon>Bacteria</taxon>
        <taxon>Deltaproteobacteria</taxon>
        <taxon>Candidatus Acidulodesulfobacterales</taxon>
        <taxon>Candidatus Acididesulfobacter</taxon>
    </lineage>
</organism>
<sequence>MKITKTVPMYFIYVLKNIKTSNNVFNYLQIKSGVGDKINRIAFSKQLKYANNKKIPYAIAIGTDELKENKIKLKDMKKAEEFFISLEDAIKILK</sequence>
<gene>
    <name evidence="3" type="ORF">EVG15_10950</name>
</gene>
<protein>
    <recommendedName>
        <fullName evidence="2">Anticodon-binding domain-containing protein</fullName>
    </recommendedName>
</protein>
<dbReference type="Gene3D" id="3.40.50.800">
    <property type="entry name" value="Anticodon-binding domain"/>
    <property type="match status" value="1"/>
</dbReference>
<feature type="domain" description="Anticodon-binding" evidence="2">
    <location>
        <begin position="42"/>
        <end position="94"/>
    </location>
</feature>
<dbReference type="GO" id="GO:0004812">
    <property type="term" value="F:aminoacyl-tRNA ligase activity"/>
    <property type="evidence" value="ECO:0007669"/>
    <property type="project" value="UniProtKB-KW"/>
</dbReference>
<evidence type="ECO:0000313" key="4">
    <source>
        <dbReference type="Proteomes" id="UP000319296"/>
    </source>
</evidence>
<dbReference type="Proteomes" id="UP000319296">
    <property type="component" value="Unassembled WGS sequence"/>
</dbReference>
<keyword evidence="1" id="KW-0030">Aminoacyl-tRNA synthetase</keyword>
<comment type="caution">
    <text evidence="3">The sequence shown here is derived from an EMBL/GenBank/DDBJ whole genome shotgun (WGS) entry which is preliminary data.</text>
</comment>